<sequence>MLEKSFGLLFYLRKQRNEETGLMYIILRVTVDGQEKEMSVKRKWAYSSWNAHANRATGTREDAKQLNVYLDSVQSKVYDARQ</sequence>
<evidence type="ECO:0000313" key="3">
    <source>
        <dbReference type="Proteomes" id="UP000318010"/>
    </source>
</evidence>
<feature type="domain" description="Arm DNA-binding" evidence="1">
    <location>
        <begin position="10"/>
        <end position="79"/>
    </location>
</feature>
<dbReference type="InterPro" id="IPR035386">
    <property type="entry name" value="Arm-DNA-bind_5"/>
</dbReference>
<dbReference type="EMBL" id="VOEI01000002">
    <property type="protein sequence ID" value="TWR26721.1"/>
    <property type="molecule type" value="Genomic_DNA"/>
</dbReference>
<keyword evidence="3" id="KW-1185">Reference proteome</keyword>
<dbReference type="AlphaFoldDB" id="A0A563U5V0"/>
<dbReference type="OrthoDB" id="892893at2"/>
<name>A0A563U5V0_9SPHI</name>
<protein>
    <recommendedName>
        <fullName evidence="1">Arm DNA-binding domain-containing protein</fullName>
    </recommendedName>
</protein>
<evidence type="ECO:0000313" key="2">
    <source>
        <dbReference type="EMBL" id="TWR26721.1"/>
    </source>
</evidence>
<gene>
    <name evidence="2" type="ORF">FPZ42_06705</name>
</gene>
<dbReference type="RefSeq" id="WP_146269726.1">
    <property type="nucleotide sequence ID" value="NZ_VOEI01000002.1"/>
</dbReference>
<comment type="caution">
    <text evidence="2">The sequence shown here is derived from an EMBL/GenBank/DDBJ whole genome shotgun (WGS) entry which is preliminary data.</text>
</comment>
<reference evidence="2 3" key="1">
    <citation type="submission" date="2019-07" db="EMBL/GenBank/DDBJ databases">
        <authorList>
            <person name="Kim J."/>
        </authorList>
    </citation>
    <scope>NUCLEOTIDE SEQUENCE [LARGE SCALE GENOMIC DNA]</scope>
    <source>
        <strain evidence="2 3">MJ1a</strain>
    </source>
</reference>
<proteinExistence type="predicted"/>
<accession>A0A563U5V0</accession>
<evidence type="ECO:0000259" key="1">
    <source>
        <dbReference type="Pfam" id="PF17293"/>
    </source>
</evidence>
<dbReference type="Proteomes" id="UP000318010">
    <property type="component" value="Unassembled WGS sequence"/>
</dbReference>
<dbReference type="Pfam" id="PF17293">
    <property type="entry name" value="Arm-DNA-bind_5"/>
    <property type="match status" value="1"/>
</dbReference>
<organism evidence="2 3">
    <name type="scientific">Mucilaginibacter achroorhodeus</name>
    <dbReference type="NCBI Taxonomy" id="2599294"/>
    <lineage>
        <taxon>Bacteria</taxon>
        <taxon>Pseudomonadati</taxon>
        <taxon>Bacteroidota</taxon>
        <taxon>Sphingobacteriia</taxon>
        <taxon>Sphingobacteriales</taxon>
        <taxon>Sphingobacteriaceae</taxon>
        <taxon>Mucilaginibacter</taxon>
    </lineage>
</organism>